<dbReference type="Gene3D" id="3.30.710.10">
    <property type="entry name" value="Potassium Channel Kv1.1, Chain A"/>
    <property type="match status" value="1"/>
</dbReference>
<dbReference type="SMART" id="SM00225">
    <property type="entry name" value="BTB"/>
    <property type="match status" value="1"/>
</dbReference>
<dbReference type="Proteomes" id="UP000887578">
    <property type="component" value="Unplaced"/>
</dbReference>
<dbReference type="PROSITE" id="PS50097">
    <property type="entry name" value="BTB"/>
    <property type="match status" value="1"/>
</dbReference>
<dbReference type="InterPro" id="IPR011705">
    <property type="entry name" value="BACK"/>
</dbReference>
<dbReference type="CDD" id="cd14733">
    <property type="entry name" value="BACK"/>
    <property type="match status" value="1"/>
</dbReference>
<name>A0A914QI64_9BILA</name>
<accession>A0A914QI64</accession>
<feature type="domain" description="BTB" evidence="1">
    <location>
        <begin position="26"/>
        <end position="92"/>
    </location>
</feature>
<evidence type="ECO:0000259" key="1">
    <source>
        <dbReference type="PROSITE" id="PS50097"/>
    </source>
</evidence>
<dbReference type="Pfam" id="PF07707">
    <property type="entry name" value="BACK"/>
    <property type="match status" value="1"/>
</dbReference>
<evidence type="ECO:0000313" key="3">
    <source>
        <dbReference type="WBParaSite" id="PDA_v2.g29267.t1"/>
    </source>
</evidence>
<keyword evidence="2" id="KW-1185">Reference proteome</keyword>
<dbReference type="SUPFAM" id="SSF54695">
    <property type="entry name" value="POZ domain"/>
    <property type="match status" value="1"/>
</dbReference>
<sequence>MKSMNYINKLQPVLEAAFKSQDPDLFDVVFDINGKKIYAEKLILSINSSTFKSMLSDRWISKNDSIKIQTYKYDDFKEFLTFIYSGEYNITNENIFTMLDMAEFYQIEDLKELCDEYLSTMELNLSNIIQLFEISNKYSMIQTKKPVQNFIFQNFKTIFKSDRFFNAEKSVVTEIIALGQTFAIKYEEMFQAAYEWVEYHVLEKQKELNVEAYKMNDAINVEMQEFLPYIQFNQMEVSFFTKYVVKRGFIFTFDELSDILETVKSNVKVKITNEYGQSIYGLLPKENNAVNVIKSLKCSGALGYWLTNCRMPSTPSPLKKRIGAKCYLFYFGDGDIGIYTNPRDDDYLLAEMFSESDIKFTTQNCKIEIV</sequence>
<dbReference type="InterPro" id="IPR000210">
    <property type="entry name" value="BTB/POZ_dom"/>
</dbReference>
<dbReference type="InterPro" id="IPR011333">
    <property type="entry name" value="SKP1/BTB/POZ_sf"/>
</dbReference>
<dbReference type="Gene3D" id="1.25.40.420">
    <property type="match status" value="1"/>
</dbReference>
<dbReference type="PANTHER" id="PTHR45632">
    <property type="entry name" value="LD33804P"/>
    <property type="match status" value="1"/>
</dbReference>
<dbReference type="AlphaFoldDB" id="A0A914QI64"/>
<evidence type="ECO:0000313" key="2">
    <source>
        <dbReference type="Proteomes" id="UP000887578"/>
    </source>
</evidence>
<dbReference type="Pfam" id="PF00651">
    <property type="entry name" value="BTB"/>
    <property type="match status" value="1"/>
</dbReference>
<reference evidence="3" key="1">
    <citation type="submission" date="2022-11" db="UniProtKB">
        <authorList>
            <consortium name="WormBaseParasite"/>
        </authorList>
    </citation>
    <scope>IDENTIFICATION</scope>
</reference>
<dbReference type="WBParaSite" id="PDA_v2.g29267.t1">
    <property type="protein sequence ID" value="PDA_v2.g29267.t1"/>
    <property type="gene ID" value="PDA_v2.g29267"/>
</dbReference>
<proteinExistence type="predicted"/>
<protein>
    <submittedName>
        <fullName evidence="3">BTB domain-containing protein</fullName>
    </submittedName>
</protein>
<organism evidence="2 3">
    <name type="scientific">Panagrolaimus davidi</name>
    <dbReference type="NCBI Taxonomy" id="227884"/>
    <lineage>
        <taxon>Eukaryota</taxon>
        <taxon>Metazoa</taxon>
        <taxon>Ecdysozoa</taxon>
        <taxon>Nematoda</taxon>
        <taxon>Chromadorea</taxon>
        <taxon>Rhabditida</taxon>
        <taxon>Tylenchina</taxon>
        <taxon>Panagrolaimomorpha</taxon>
        <taxon>Panagrolaimoidea</taxon>
        <taxon>Panagrolaimidae</taxon>
        <taxon>Panagrolaimus</taxon>
    </lineage>
</organism>